<reference evidence="3" key="1">
    <citation type="journal article" date="2015" name="Nat. Genet.">
        <title>The genome and transcriptome of the zoonotic hookworm Ancylostoma ceylanicum identify infection-specific gene families.</title>
        <authorList>
            <person name="Schwarz E.M."/>
            <person name="Hu Y."/>
            <person name="Antoshechkin I."/>
            <person name="Miller M.M."/>
            <person name="Sternberg P.W."/>
            <person name="Aroian R.V."/>
        </authorList>
    </citation>
    <scope>NUCLEOTIDE SEQUENCE</scope>
    <source>
        <strain evidence="3">HY135</strain>
    </source>
</reference>
<keyword evidence="1" id="KW-1133">Transmembrane helix</keyword>
<gene>
    <name evidence="2" type="primary">Acey_s0067.g66</name>
    <name evidence="2" type="ORF">Y032_0067g66</name>
</gene>
<dbReference type="EMBL" id="JARK01001403">
    <property type="protein sequence ID" value="EYC08239.1"/>
    <property type="molecule type" value="Genomic_DNA"/>
</dbReference>
<accession>A0A016TYV0</accession>
<organism evidence="2 3">
    <name type="scientific">Ancylostoma ceylanicum</name>
    <dbReference type="NCBI Taxonomy" id="53326"/>
    <lineage>
        <taxon>Eukaryota</taxon>
        <taxon>Metazoa</taxon>
        <taxon>Ecdysozoa</taxon>
        <taxon>Nematoda</taxon>
        <taxon>Chromadorea</taxon>
        <taxon>Rhabditida</taxon>
        <taxon>Rhabditina</taxon>
        <taxon>Rhabditomorpha</taxon>
        <taxon>Strongyloidea</taxon>
        <taxon>Ancylostomatidae</taxon>
        <taxon>Ancylostomatinae</taxon>
        <taxon>Ancylostoma</taxon>
    </lineage>
</organism>
<feature type="transmembrane region" description="Helical" evidence="1">
    <location>
        <begin position="52"/>
        <end position="70"/>
    </location>
</feature>
<dbReference type="OrthoDB" id="5859573at2759"/>
<evidence type="ECO:0000313" key="2">
    <source>
        <dbReference type="EMBL" id="EYC08239.1"/>
    </source>
</evidence>
<evidence type="ECO:0008006" key="4">
    <source>
        <dbReference type="Google" id="ProtNLM"/>
    </source>
</evidence>
<keyword evidence="3" id="KW-1185">Reference proteome</keyword>
<comment type="caution">
    <text evidence="2">The sequence shown here is derived from an EMBL/GenBank/DDBJ whole genome shotgun (WGS) entry which is preliminary data.</text>
</comment>
<dbReference type="AlphaFoldDB" id="A0A016TYV0"/>
<evidence type="ECO:0000313" key="3">
    <source>
        <dbReference type="Proteomes" id="UP000024635"/>
    </source>
</evidence>
<name>A0A016TYV0_9BILA</name>
<dbReference type="Proteomes" id="UP000024635">
    <property type="component" value="Unassembled WGS sequence"/>
</dbReference>
<proteinExistence type="predicted"/>
<sequence length="205" mass="23129">MYSKSHRIDENPVFIVSNYPLLGAGADPLRAVLAARQSSNVGDMTAGKSSNLFTLCVLLVMVGTIFACTFTKRSDNFMAAVKYEMMPGSEELCLEVCYEDQDCIFVQYFQDACTVYQKGNEKQNERGNVFEVDRVRPNSSCTRRIRVEAPVDFKPIAPNTMNSSPCNGEPMSKTTVNVFKGKQYRFYTTKEKMLPDGSAPFRRFR</sequence>
<keyword evidence="1" id="KW-0472">Membrane</keyword>
<protein>
    <recommendedName>
        <fullName evidence="4">PAN domain protein</fullName>
    </recommendedName>
</protein>
<keyword evidence="1" id="KW-0812">Transmembrane</keyword>
<evidence type="ECO:0000256" key="1">
    <source>
        <dbReference type="SAM" id="Phobius"/>
    </source>
</evidence>